<keyword evidence="1" id="KW-0812">Transmembrane</keyword>
<dbReference type="EMBL" id="JACHGK010000011">
    <property type="protein sequence ID" value="MBB6446547.1"/>
    <property type="molecule type" value="Genomic_DNA"/>
</dbReference>
<accession>A0A7X0LXI5</accession>
<evidence type="ECO:0000313" key="3">
    <source>
        <dbReference type="Proteomes" id="UP000531594"/>
    </source>
</evidence>
<keyword evidence="3" id="KW-1185">Reference proteome</keyword>
<dbReference type="RefSeq" id="WP_184527638.1">
    <property type="nucleotide sequence ID" value="NZ_JACHGK010000011.1"/>
</dbReference>
<dbReference type="AlphaFoldDB" id="A0A7X0LXI5"/>
<evidence type="ECO:0000313" key="2">
    <source>
        <dbReference type="EMBL" id="MBB6446547.1"/>
    </source>
</evidence>
<comment type="caution">
    <text evidence="2">The sequence shown here is derived from an EMBL/GenBank/DDBJ whole genome shotgun (WGS) entry which is preliminary data.</text>
</comment>
<reference evidence="2 3" key="1">
    <citation type="submission" date="2020-08" db="EMBL/GenBank/DDBJ databases">
        <title>Genomic Encyclopedia of Type Strains, Phase IV (KMG-IV): sequencing the most valuable type-strain genomes for metagenomic binning, comparative biology and taxonomic classification.</title>
        <authorList>
            <person name="Goeker M."/>
        </authorList>
    </citation>
    <scope>NUCLEOTIDE SEQUENCE [LARGE SCALE GENOMIC DNA]</scope>
    <source>
        <strain evidence="2 3">DSM 5391</strain>
    </source>
</reference>
<sequence>MVASLIIALKGFWILFKFKKYGLILAHLAFIIGFPVLFFVYTTEFLWTMDEELRIWFFIPIGLVIPV</sequence>
<gene>
    <name evidence="2" type="ORF">HNR53_003206</name>
</gene>
<proteinExistence type="predicted"/>
<keyword evidence="1" id="KW-1133">Transmembrane helix</keyword>
<keyword evidence="1" id="KW-0472">Membrane</keyword>
<protein>
    <submittedName>
        <fullName evidence="2">Uncharacterized protein</fullName>
    </submittedName>
</protein>
<name>A0A7X0LXI5_9BACI</name>
<dbReference type="Proteomes" id="UP000531594">
    <property type="component" value="Unassembled WGS sequence"/>
</dbReference>
<evidence type="ECO:0000256" key="1">
    <source>
        <dbReference type="SAM" id="Phobius"/>
    </source>
</evidence>
<feature type="transmembrane region" description="Helical" evidence="1">
    <location>
        <begin position="21"/>
        <end position="41"/>
    </location>
</feature>
<organism evidence="2 3">
    <name type="scientific">Bacillus benzoevorans</name>
    <dbReference type="NCBI Taxonomy" id="1456"/>
    <lineage>
        <taxon>Bacteria</taxon>
        <taxon>Bacillati</taxon>
        <taxon>Bacillota</taxon>
        <taxon>Bacilli</taxon>
        <taxon>Bacillales</taxon>
        <taxon>Bacillaceae</taxon>
        <taxon>Bacillus</taxon>
    </lineage>
</organism>